<dbReference type="AlphaFoldDB" id="F2JND0"/>
<evidence type="ECO:0000313" key="1">
    <source>
        <dbReference type="EMBL" id="ADZ83584.1"/>
    </source>
</evidence>
<protein>
    <submittedName>
        <fullName evidence="1">Uncharacterized protein</fullName>
    </submittedName>
</protein>
<accession>F2JND0</accession>
<sequence length="126" mass="15172">MSILTKINRTNELKIALTSILKQVHSKAYYRKAPAKTDYPYLTYYLRHTKDGHQYDYFWEVHVWTRDIKLAEELADNIEGFDKCSYKDYYQTFDIDLESRNNVEDEDKEIQHIVLLFNLTYFDVKG</sequence>
<dbReference type="KEGG" id="cle:Clole_1863"/>
<gene>
    <name evidence="1" type="ordered locus">Clole_1863</name>
</gene>
<name>F2JND0_CELLD</name>
<proteinExistence type="predicted"/>
<dbReference type="STRING" id="642492.Clole_1863"/>
<dbReference type="HOGENOM" id="CLU_1977588_0_0_9"/>
<dbReference type="RefSeq" id="WP_013656881.1">
    <property type="nucleotide sequence ID" value="NC_015275.1"/>
</dbReference>
<evidence type="ECO:0000313" key="2">
    <source>
        <dbReference type="Proteomes" id="UP000008467"/>
    </source>
</evidence>
<keyword evidence="2" id="KW-1185">Reference proteome</keyword>
<dbReference type="EMBL" id="CP002582">
    <property type="protein sequence ID" value="ADZ83584.1"/>
    <property type="molecule type" value="Genomic_DNA"/>
</dbReference>
<reference evidence="1 2" key="1">
    <citation type="journal article" date="2011" name="J. Bacteriol.">
        <title>Complete genome sequence of the cellulose-degrading bacterium Cellulosilyticum lentocellum.</title>
        <authorList>
            <consortium name="US DOE Joint Genome Institute"/>
            <person name="Miller D.A."/>
            <person name="Suen G."/>
            <person name="Bruce D."/>
            <person name="Copeland A."/>
            <person name="Cheng J.F."/>
            <person name="Detter C."/>
            <person name="Goodwin L.A."/>
            <person name="Han C.S."/>
            <person name="Hauser L.J."/>
            <person name="Land M.L."/>
            <person name="Lapidus A."/>
            <person name="Lucas S."/>
            <person name="Meincke L."/>
            <person name="Pitluck S."/>
            <person name="Tapia R."/>
            <person name="Teshima H."/>
            <person name="Woyke T."/>
            <person name="Fox B.G."/>
            <person name="Angert E.R."/>
            <person name="Currie C.R."/>
        </authorList>
    </citation>
    <scope>NUCLEOTIDE SEQUENCE [LARGE SCALE GENOMIC DNA]</scope>
    <source>
        <strain evidence="2">ATCC 49066 / DSM 5427 / NCIMB 11756 / RHM5</strain>
    </source>
</reference>
<dbReference type="Proteomes" id="UP000008467">
    <property type="component" value="Chromosome"/>
</dbReference>
<organism evidence="1 2">
    <name type="scientific">Cellulosilyticum lentocellum (strain ATCC 49066 / DSM 5427 / NCIMB 11756 / RHM5)</name>
    <name type="common">Clostridium lentocellum</name>
    <dbReference type="NCBI Taxonomy" id="642492"/>
    <lineage>
        <taxon>Bacteria</taxon>
        <taxon>Bacillati</taxon>
        <taxon>Bacillota</taxon>
        <taxon>Clostridia</taxon>
        <taxon>Lachnospirales</taxon>
        <taxon>Cellulosilyticaceae</taxon>
        <taxon>Cellulosilyticum</taxon>
    </lineage>
</organism>